<dbReference type="PANTHER" id="PTHR47657">
    <property type="entry name" value="STEROL REGULATORY ELEMENT-BINDING PROTEIN ECM22"/>
    <property type="match status" value="1"/>
</dbReference>
<dbReference type="PANTHER" id="PTHR47657:SF11">
    <property type="entry name" value="FINGER DOMAIN PROTEIN, PUTATIVE (AFU_ORTHOLOGUE AFUA_1G01650)-RELATED"/>
    <property type="match status" value="1"/>
</dbReference>
<dbReference type="InterPro" id="IPR052400">
    <property type="entry name" value="Zn2-C6_fungal_TF"/>
</dbReference>
<evidence type="ECO:0000313" key="2">
    <source>
        <dbReference type="Proteomes" id="UP000664132"/>
    </source>
</evidence>
<dbReference type="AlphaFoldDB" id="A0A8H7T229"/>
<organism evidence="1 2">
    <name type="scientific">Cadophora malorum</name>
    <dbReference type="NCBI Taxonomy" id="108018"/>
    <lineage>
        <taxon>Eukaryota</taxon>
        <taxon>Fungi</taxon>
        <taxon>Dikarya</taxon>
        <taxon>Ascomycota</taxon>
        <taxon>Pezizomycotina</taxon>
        <taxon>Leotiomycetes</taxon>
        <taxon>Helotiales</taxon>
        <taxon>Ploettnerulaceae</taxon>
        <taxon>Cadophora</taxon>
    </lineage>
</organism>
<proteinExistence type="predicted"/>
<gene>
    <name evidence="1" type="ORF">IFR04_015096</name>
</gene>
<name>A0A8H7T229_9HELO</name>
<dbReference type="GO" id="GO:0000981">
    <property type="term" value="F:DNA-binding transcription factor activity, RNA polymerase II-specific"/>
    <property type="evidence" value="ECO:0007669"/>
    <property type="project" value="TreeGrafter"/>
</dbReference>
<sequence>MCISFGVSCNFVPHTSDLQPVTADRSGPVVVRTERKVQPLLTNAIWASDASSSCYLDAKRQELIDRYLGRGLINSDDPRMVQINRKLLELAFAHPFLMHGSLAVALAYDRHLNSSSGNHQTLDECYHWSQSTILLSKRMTKPIEAKDKDPIWGTTAAMAILSFTSPDARTPEESWPLKHSEGSDLDWLRMSEGKMSLWSILNPLRPDSLFHALADTYTLMQSPLPVAGIEGIPAELIALCSLQSSSTAESNPYFHGAHALSRSLCLPDKEITTAQVQFFMRVIHGPFKDLLQRKDSIALLLLYMWYRKSSRSIWWIELRARVECPAICSYLRMHHSEDEAVQDFLPGGAFAGILG</sequence>
<evidence type="ECO:0008006" key="3">
    <source>
        <dbReference type="Google" id="ProtNLM"/>
    </source>
</evidence>
<reference evidence="1" key="1">
    <citation type="submission" date="2021-02" db="EMBL/GenBank/DDBJ databases">
        <title>Genome sequence Cadophora malorum strain M34.</title>
        <authorList>
            <person name="Stefanovic E."/>
            <person name="Vu D."/>
            <person name="Scully C."/>
            <person name="Dijksterhuis J."/>
            <person name="Roader J."/>
            <person name="Houbraken J."/>
        </authorList>
    </citation>
    <scope>NUCLEOTIDE SEQUENCE</scope>
    <source>
        <strain evidence="1">M34</strain>
    </source>
</reference>
<accession>A0A8H7T229</accession>
<evidence type="ECO:0000313" key="1">
    <source>
        <dbReference type="EMBL" id="KAG4411772.1"/>
    </source>
</evidence>
<comment type="caution">
    <text evidence="1">The sequence shown here is derived from an EMBL/GenBank/DDBJ whole genome shotgun (WGS) entry which is preliminary data.</text>
</comment>
<dbReference type="OrthoDB" id="416217at2759"/>
<dbReference type="EMBL" id="JAFJYH010000441">
    <property type="protein sequence ID" value="KAG4411772.1"/>
    <property type="molecule type" value="Genomic_DNA"/>
</dbReference>
<keyword evidence="2" id="KW-1185">Reference proteome</keyword>
<dbReference type="Proteomes" id="UP000664132">
    <property type="component" value="Unassembled WGS sequence"/>
</dbReference>
<protein>
    <recommendedName>
        <fullName evidence="3">C6 finger domain protein</fullName>
    </recommendedName>
</protein>